<evidence type="ECO:0000313" key="2">
    <source>
        <dbReference type="Proteomes" id="UP000014730"/>
    </source>
</evidence>
<protein>
    <submittedName>
        <fullName evidence="1">Structural protein</fullName>
    </submittedName>
</protein>
<sequence length="211" mass="24369">MITQSSDFIGDIYLPQVGDSASTLVNDNDLLNDFINDFEPELLKKAFGRKLYSEFKTNIDTGRTLIVGAEQKWDDLLNGSEYEINGVTYYWRGLIDKNKSMTSYYVYCKMLQGKIEQQTTLGTVKAEAKNSVSVLPTHEIVRAWRKLNEWYQGGVYSQPSVYFHRGVYVEDYFNGNDNSKDVSLYTFLQDNKDSYNDWSFTPIENKNSWGL</sequence>
<reference evidence="2" key="2">
    <citation type="submission" date="2013-03" db="EMBL/GenBank/DDBJ databases">
        <title>The Cellulophaga phages: a novel, diverse, and globally ubiquitous model system.</title>
        <authorList>
            <person name="Holmfeldt K."/>
            <person name="Solonenko N."/>
            <person name="Shah M."/>
            <person name="Corrier K."/>
            <person name="Riemann L."/>
            <person name="VerBerkmoes N.C."/>
            <person name="Sullivan M.B."/>
        </authorList>
    </citation>
    <scope>NUCLEOTIDE SEQUENCE [LARGE SCALE GENOMIC DNA]</scope>
</reference>
<evidence type="ECO:0000313" key="1">
    <source>
        <dbReference type="EMBL" id="AGO47380.1"/>
    </source>
</evidence>
<accession>R9ZXX1</accession>
<dbReference type="RefSeq" id="YP_008241783.1">
    <property type="nucleotide sequence ID" value="NC_021799.1"/>
</dbReference>
<gene>
    <name evidence="1" type="ORF">Phi19:1_gp090</name>
</gene>
<dbReference type="GeneID" id="16880882"/>
<organism evidence="1 2">
    <name type="scientific">Cellulophaga phage phi19:1</name>
    <dbReference type="NCBI Taxonomy" id="1327970"/>
    <lineage>
        <taxon>Viruses</taxon>
        <taxon>Duplodnaviria</taxon>
        <taxon>Heunggongvirae</taxon>
        <taxon>Uroviricota</taxon>
        <taxon>Caudoviricetes</taxon>
        <taxon>Assiduviridae</taxon>
        <taxon>Cellubavirus</taxon>
        <taxon>Cellubavirus phi19una</taxon>
    </lineage>
</organism>
<dbReference type="Proteomes" id="UP000014730">
    <property type="component" value="Segment"/>
</dbReference>
<keyword evidence="2" id="KW-1185">Reference proteome</keyword>
<dbReference type="EMBL" id="KC821607">
    <property type="protein sequence ID" value="AGO47380.1"/>
    <property type="molecule type" value="Genomic_DNA"/>
</dbReference>
<reference evidence="1 2" key="1">
    <citation type="journal article" date="2013" name="Proc. Natl. Acad. Sci. U.S.A.">
        <title>Twelve previously unknown phage genera are ubiquitous in global oceans.</title>
        <authorList>
            <person name="Holmfeldt K."/>
            <person name="Solonenko N."/>
            <person name="Shah M."/>
            <person name="Corrier K."/>
            <person name="Riemann L."/>
            <person name="Verberkmoes N.C."/>
            <person name="Sullivan M.B."/>
        </authorList>
    </citation>
    <scope>NUCLEOTIDE SEQUENCE [LARGE SCALE GENOMIC DNA]</scope>
    <source>
        <strain evidence="1">Phi19:1</strain>
    </source>
</reference>
<proteinExistence type="predicted"/>
<dbReference type="KEGG" id="vg:16880882"/>
<name>R9ZXX1_9CAUD</name>